<reference evidence="1 2" key="1">
    <citation type="journal article" date="2018" name="Emerg. Microbes Infect.">
        <title>Genomic analysis of oral Campylobacter concisus strains identified a potential bacterial molecular marker associated with active Crohn's disease.</title>
        <authorList>
            <person name="Liu F."/>
            <person name="Ma R."/>
            <person name="Tay C.Y.A."/>
            <person name="Octavia S."/>
            <person name="Lan R."/>
            <person name="Chung H.K.L."/>
            <person name="Riordan S.M."/>
            <person name="Grimm M.C."/>
            <person name="Leong R.W."/>
            <person name="Tanaka M.M."/>
            <person name="Connor S."/>
            <person name="Zhang L."/>
        </authorList>
    </citation>
    <scope>NUCLEOTIDE SEQUENCE [LARGE SCALE GENOMIC DNA]</scope>
    <source>
        <strain evidence="1 2">P1CDO3</strain>
    </source>
</reference>
<proteinExistence type="predicted"/>
<dbReference type="SUPFAM" id="SSF53335">
    <property type="entry name" value="S-adenosyl-L-methionine-dependent methyltransferases"/>
    <property type="match status" value="1"/>
</dbReference>
<dbReference type="EMBL" id="CP049266">
    <property type="protein sequence ID" value="QPH91353.1"/>
    <property type="molecule type" value="Genomic_DNA"/>
</dbReference>
<evidence type="ECO:0000313" key="2">
    <source>
        <dbReference type="Proteomes" id="UP000594404"/>
    </source>
</evidence>
<dbReference type="AlphaFoldDB" id="A0A7S9RGQ1"/>
<dbReference type="Gene3D" id="3.40.50.150">
    <property type="entry name" value="Vaccinia Virus protein VP39"/>
    <property type="match status" value="1"/>
</dbReference>
<protein>
    <submittedName>
        <fullName evidence="1">Class I SAM-dependent methyltransferase</fullName>
    </submittedName>
</protein>
<dbReference type="InterPro" id="IPR029063">
    <property type="entry name" value="SAM-dependent_MTases_sf"/>
</dbReference>
<dbReference type="Proteomes" id="UP000594404">
    <property type="component" value="Chromosome"/>
</dbReference>
<dbReference type="GO" id="GO:0032259">
    <property type="term" value="P:methylation"/>
    <property type="evidence" value="ECO:0007669"/>
    <property type="project" value="UniProtKB-KW"/>
</dbReference>
<keyword evidence="1" id="KW-0489">Methyltransferase</keyword>
<evidence type="ECO:0000313" key="1">
    <source>
        <dbReference type="EMBL" id="QPH91353.1"/>
    </source>
</evidence>
<dbReference type="RefSeq" id="WP_107715018.1">
    <property type="nucleotide sequence ID" value="NZ_CP049266.1"/>
</dbReference>
<sequence>MLSFDDFKNMASDNSLNDNEKVGFPDIYRKGTEENIFPDILQKLNIKPDNEKTKIIMDIGCGCSGPAKSLIEYVRKNSFTLYLIDSKEMLDNLPNEPFIIKIAHEFPCDYNYESLYSKVDYIIVYSVLHHVVYHSNYLKFLDTCIALLKSGGGENVDW</sequence>
<name>A0A7S9RGQ1_9BACT</name>
<gene>
    <name evidence="1" type="ORF">CVT01_02035</name>
</gene>
<keyword evidence="1" id="KW-0808">Transferase</keyword>
<organism evidence="1 2">
    <name type="scientific">Campylobacter concisus</name>
    <dbReference type="NCBI Taxonomy" id="199"/>
    <lineage>
        <taxon>Bacteria</taxon>
        <taxon>Pseudomonadati</taxon>
        <taxon>Campylobacterota</taxon>
        <taxon>Epsilonproteobacteria</taxon>
        <taxon>Campylobacterales</taxon>
        <taxon>Campylobacteraceae</taxon>
        <taxon>Campylobacter</taxon>
    </lineage>
</organism>
<dbReference type="GO" id="GO:0008168">
    <property type="term" value="F:methyltransferase activity"/>
    <property type="evidence" value="ECO:0007669"/>
    <property type="project" value="UniProtKB-KW"/>
</dbReference>
<accession>A0A7S9RGQ1</accession>